<dbReference type="EMBL" id="JARQWQ010000018">
    <property type="protein sequence ID" value="KAK2566075.1"/>
    <property type="molecule type" value="Genomic_DNA"/>
</dbReference>
<gene>
    <name evidence="1" type="ORF">P5673_010410</name>
</gene>
<sequence length="105" mass="12289">MQHGNHDVVTRRAIEEANFTDHIWIQTGSNANQRVPYYRYNDNENISDYYENELVGLYDRLSSAEVLKNNEENSYTPLAKENLKSSVDFVRLRNLFPQVYDNGSI</sequence>
<reference evidence="1" key="1">
    <citation type="journal article" date="2023" name="G3 (Bethesda)">
        <title>Whole genome assembly and annotation of the endangered Caribbean coral Acropora cervicornis.</title>
        <authorList>
            <person name="Selwyn J.D."/>
            <person name="Vollmer S.V."/>
        </authorList>
    </citation>
    <scope>NUCLEOTIDE SEQUENCE</scope>
    <source>
        <strain evidence="1">K2</strain>
    </source>
</reference>
<dbReference type="Proteomes" id="UP001249851">
    <property type="component" value="Unassembled WGS sequence"/>
</dbReference>
<proteinExistence type="predicted"/>
<protein>
    <submittedName>
        <fullName evidence="1">Uncharacterized protein</fullName>
    </submittedName>
</protein>
<accession>A0AAD9V9T5</accession>
<organism evidence="1 2">
    <name type="scientific">Acropora cervicornis</name>
    <name type="common">Staghorn coral</name>
    <dbReference type="NCBI Taxonomy" id="6130"/>
    <lineage>
        <taxon>Eukaryota</taxon>
        <taxon>Metazoa</taxon>
        <taxon>Cnidaria</taxon>
        <taxon>Anthozoa</taxon>
        <taxon>Hexacorallia</taxon>
        <taxon>Scleractinia</taxon>
        <taxon>Astrocoeniina</taxon>
        <taxon>Acroporidae</taxon>
        <taxon>Acropora</taxon>
    </lineage>
</organism>
<keyword evidence="2" id="KW-1185">Reference proteome</keyword>
<comment type="caution">
    <text evidence="1">The sequence shown here is derived from an EMBL/GenBank/DDBJ whole genome shotgun (WGS) entry which is preliminary data.</text>
</comment>
<dbReference type="AlphaFoldDB" id="A0AAD9V9T5"/>
<evidence type="ECO:0000313" key="2">
    <source>
        <dbReference type="Proteomes" id="UP001249851"/>
    </source>
</evidence>
<reference evidence="1" key="2">
    <citation type="journal article" date="2023" name="Science">
        <title>Genomic signatures of disease resistance in endangered staghorn corals.</title>
        <authorList>
            <person name="Vollmer S.V."/>
            <person name="Selwyn J.D."/>
            <person name="Despard B.A."/>
            <person name="Roesel C.L."/>
        </authorList>
    </citation>
    <scope>NUCLEOTIDE SEQUENCE</scope>
    <source>
        <strain evidence="1">K2</strain>
    </source>
</reference>
<name>A0AAD9V9T5_ACRCE</name>
<evidence type="ECO:0000313" key="1">
    <source>
        <dbReference type="EMBL" id="KAK2566075.1"/>
    </source>
</evidence>